<organism evidence="1 2">
    <name type="scientific">Hypoxylon rubiginosum</name>
    <dbReference type="NCBI Taxonomy" id="110542"/>
    <lineage>
        <taxon>Eukaryota</taxon>
        <taxon>Fungi</taxon>
        <taxon>Dikarya</taxon>
        <taxon>Ascomycota</taxon>
        <taxon>Pezizomycotina</taxon>
        <taxon>Sordariomycetes</taxon>
        <taxon>Xylariomycetidae</taxon>
        <taxon>Xylariales</taxon>
        <taxon>Hypoxylaceae</taxon>
        <taxon>Hypoxylon</taxon>
    </lineage>
</organism>
<protein>
    <submittedName>
        <fullName evidence="1">Uncharacterized protein</fullName>
    </submittedName>
</protein>
<accession>A0ACB9YIG9</accession>
<reference evidence="1 2" key="1">
    <citation type="journal article" date="2022" name="New Phytol.">
        <title>Ecological generalism drives hyperdiversity of secondary metabolite gene clusters in xylarialean endophytes.</title>
        <authorList>
            <person name="Franco M.E.E."/>
            <person name="Wisecaver J.H."/>
            <person name="Arnold A.E."/>
            <person name="Ju Y.M."/>
            <person name="Slot J.C."/>
            <person name="Ahrendt S."/>
            <person name="Moore L.P."/>
            <person name="Eastman K.E."/>
            <person name="Scott K."/>
            <person name="Konkel Z."/>
            <person name="Mondo S.J."/>
            <person name="Kuo A."/>
            <person name="Hayes R.D."/>
            <person name="Haridas S."/>
            <person name="Andreopoulos B."/>
            <person name="Riley R."/>
            <person name="LaButti K."/>
            <person name="Pangilinan J."/>
            <person name="Lipzen A."/>
            <person name="Amirebrahimi M."/>
            <person name="Yan J."/>
            <person name="Adam C."/>
            <person name="Keymanesh K."/>
            <person name="Ng V."/>
            <person name="Louie K."/>
            <person name="Northen T."/>
            <person name="Drula E."/>
            <person name="Henrissat B."/>
            <person name="Hsieh H.M."/>
            <person name="Youens-Clark K."/>
            <person name="Lutzoni F."/>
            <person name="Miadlikowska J."/>
            <person name="Eastwood D.C."/>
            <person name="Hamelin R.C."/>
            <person name="Grigoriev I.V."/>
            <person name="U'Ren J.M."/>
        </authorList>
    </citation>
    <scope>NUCLEOTIDE SEQUENCE [LARGE SCALE GENOMIC DNA]</scope>
    <source>
        <strain evidence="1 2">CBS 119005</strain>
    </source>
</reference>
<dbReference type="Proteomes" id="UP001497700">
    <property type="component" value="Unassembled WGS sequence"/>
</dbReference>
<evidence type="ECO:0000313" key="2">
    <source>
        <dbReference type="Proteomes" id="UP001497700"/>
    </source>
</evidence>
<keyword evidence="2" id="KW-1185">Reference proteome</keyword>
<evidence type="ECO:0000313" key="1">
    <source>
        <dbReference type="EMBL" id="KAI4858911.1"/>
    </source>
</evidence>
<dbReference type="EMBL" id="MU393674">
    <property type="protein sequence ID" value="KAI4858911.1"/>
    <property type="molecule type" value="Genomic_DNA"/>
</dbReference>
<name>A0ACB9YIG9_9PEZI</name>
<comment type="caution">
    <text evidence="1">The sequence shown here is derived from an EMBL/GenBank/DDBJ whole genome shotgun (WGS) entry which is preliminary data.</text>
</comment>
<sequence length="392" mass="45196">MPLHLLGKKSWNVYNPKNIERVKRDEAAAREREEAEEQRQQDVDAERRLAILRGEVPPPLPPASPGVDDGGPSRKRDRDEDAAGAGLGRERRKRKRTGEDDTDFELRLARERTGTAQTTGDALVKSRSNAPLVDHAGHIDLFPGERTVAHSQKNEEAEKEAAKKKREYEDQYMMRFSNAAGRDGLVGPWYAKGGGMKDMVDGSLEPPSKDVWGNEDPRRKERDAARVVSNDPLAMMKRGAAKVREVEKERRQLNVERERELKQLRKEEKRQEKRRRREGREDHDDLEGFSLDGAPSNHAPSGSRNDDDRQRRRHHRSRDESERSRRGSEHKESQREGSHGNHRSHDRNRDQDRDRDRDRDQKGDRGKDGDRDREISKGVSKHDRRRLGKADN</sequence>
<proteinExistence type="predicted"/>
<gene>
    <name evidence="1" type="ORF">F4820DRAFT_441375</name>
</gene>